<proteinExistence type="predicted"/>
<reference evidence="2 3" key="1">
    <citation type="journal article" date="2015" name="Proc. Natl. Acad. Sci. U.S.A.">
        <title>The resurrection genome of Boea hygrometrica: A blueprint for survival of dehydration.</title>
        <authorList>
            <person name="Xiao L."/>
            <person name="Yang G."/>
            <person name="Zhang L."/>
            <person name="Yang X."/>
            <person name="Zhao S."/>
            <person name="Ji Z."/>
            <person name="Zhou Q."/>
            <person name="Hu M."/>
            <person name="Wang Y."/>
            <person name="Chen M."/>
            <person name="Xu Y."/>
            <person name="Jin H."/>
            <person name="Xiao X."/>
            <person name="Hu G."/>
            <person name="Bao F."/>
            <person name="Hu Y."/>
            <person name="Wan P."/>
            <person name="Li L."/>
            <person name="Deng X."/>
            <person name="Kuang T."/>
            <person name="Xiang C."/>
            <person name="Zhu J.K."/>
            <person name="Oliver M.J."/>
            <person name="He Y."/>
        </authorList>
    </citation>
    <scope>NUCLEOTIDE SEQUENCE [LARGE SCALE GENOMIC DNA]</scope>
    <source>
        <strain evidence="3">cv. XS01</strain>
    </source>
</reference>
<evidence type="ECO:0000313" key="3">
    <source>
        <dbReference type="Proteomes" id="UP000250235"/>
    </source>
</evidence>
<gene>
    <name evidence="2" type="ORF">F511_15737</name>
</gene>
<name>A0A2Z7CIA0_9LAMI</name>
<evidence type="ECO:0000256" key="1">
    <source>
        <dbReference type="SAM" id="MobiDB-lite"/>
    </source>
</evidence>
<feature type="compositionally biased region" description="Polar residues" evidence="1">
    <location>
        <begin position="32"/>
        <end position="42"/>
    </location>
</feature>
<accession>A0A2Z7CIA0</accession>
<feature type="region of interest" description="Disordered" evidence="1">
    <location>
        <begin position="1"/>
        <end position="42"/>
    </location>
</feature>
<dbReference type="EMBL" id="KQ997021">
    <property type="protein sequence ID" value="KZV44389.1"/>
    <property type="molecule type" value="Genomic_DNA"/>
</dbReference>
<protein>
    <submittedName>
        <fullName evidence="2">Uncharacterized protein</fullName>
    </submittedName>
</protein>
<sequence>MIRSEKPGSDTTVVDPDPPPGEAAKEQRINSRETINTKNQQQLSTYIGEPRLLCQPALEALTNSARTDSPSRIGRNEFRQLEGAAALGGGGGGL</sequence>
<evidence type="ECO:0000313" key="2">
    <source>
        <dbReference type="EMBL" id="KZV44389.1"/>
    </source>
</evidence>
<dbReference type="AlphaFoldDB" id="A0A2Z7CIA0"/>
<keyword evidence="3" id="KW-1185">Reference proteome</keyword>
<dbReference type="Proteomes" id="UP000250235">
    <property type="component" value="Unassembled WGS sequence"/>
</dbReference>
<organism evidence="2 3">
    <name type="scientific">Dorcoceras hygrometricum</name>
    <dbReference type="NCBI Taxonomy" id="472368"/>
    <lineage>
        <taxon>Eukaryota</taxon>
        <taxon>Viridiplantae</taxon>
        <taxon>Streptophyta</taxon>
        <taxon>Embryophyta</taxon>
        <taxon>Tracheophyta</taxon>
        <taxon>Spermatophyta</taxon>
        <taxon>Magnoliopsida</taxon>
        <taxon>eudicotyledons</taxon>
        <taxon>Gunneridae</taxon>
        <taxon>Pentapetalae</taxon>
        <taxon>asterids</taxon>
        <taxon>lamiids</taxon>
        <taxon>Lamiales</taxon>
        <taxon>Gesneriaceae</taxon>
        <taxon>Didymocarpoideae</taxon>
        <taxon>Trichosporeae</taxon>
        <taxon>Loxocarpinae</taxon>
        <taxon>Dorcoceras</taxon>
    </lineage>
</organism>